<feature type="compositionally biased region" description="Low complexity" evidence="1">
    <location>
        <begin position="74"/>
        <end position="83"/>
    </location>
</feature>
<dbReference type="Pfam" id="PF05331">
    <property type="entry name" value="DUF742"/>
    <property type="match status" value="1"/>
</dbReference>
<name>A0A840N583_9PSEU</name>
<comment type="caution">
    <text evidence="2">The sequence shown here is derived from an EMBL/GenBank/DDBJ whole genome shotgun (WGS) entry which is preliminary data.</text>
</comment>
<protein>
    <recommendedName>
        <fullName evidence="4">DUF742 domain-containing protein</fullName>
    </recommendedName>
</protein>
<dbReference type="Proteomes" id="UP000580474">
    <property type="component" value="Unassembled WGS sequence"/>
</dbReference>
<dbReference type="PANTHER" id="PTHR36221">
    <property type="entry name" value="DUF742 DOMAIN-CONTAINING PROTEIN"/>
    <property type="match status" value="1"/>
</dbReference>
<reference evidence="2 3" key="1">
    <citation type="submission" date="2020-08" db="EMBL/GenBank/DDBJ databases">
        <title>Sequencing the genomes of 1000 actinobacteria strains.</title>
        <authorList>
            <person name="Klenk H.-P."/>
        </authorList>
    </citation>
    <scope>NUCLEOTIDE SEQUENCE [LARGE SCALE GENOMIC DNA]</scope>
    <source>
        <strain evidence="2 3">DSM 45582</strain>
    </source>
</reference>
<evidence type="ECO:0000313" key="3">
    <source>
        <dbReference type="Proteomes" id="UP000580474"/>
    </source>
</evidence>
<feature type="compositionally biased region" description="Basic and acidic residues" evidence="1">
    <location>
        <begin position="137"/>
        <end position="148"/>
    </location>
</feature>
<gene>
    <name evidence="2" type="ORF">BJ969_000238</name>
</gene>
<accession>A0A840N583</accession>
<proteinExistence type="predicted"/>
<sequence length="285" mass="30510">MSESGFGEQDRRRDEPDASSFADVMNGFTFDSGRGRRGRRKKGDPVDEPAAEQDAGQQGDAGASQPPPAPPQARRPTARPPADVFDGRDPFDAPDLEWETQAPSYRDPDEGWGERADFDSRAGSSASWNVGAPAQGRPDRPAPGRPDRGGGNPVSGQSRGAFDAPVPEPEPSADAPAAIRSYTWTGGRTRSNYELQMETLVSTSEAFRPGSTGRMEHESIAELCRHPRSVAEVGALLSVPIGVARVLLADMAELGMVTVHQTVTESGSAPHLLLMERVLSGLRRL</sequence>
<evidence type="ECO:0008006" key="4">
    <source>
        <dbReference type="Google" id="ProtNLM"/>
    </source>
</evidence>
<feature type="compositionally biased region" description="Low complexity" evidence="1">
    <location>
        <begin position="52"/>
        <end position="64"/>
    </location>
</feature>
<dbReference type="PANTHER" id="PTHR36221:SF1">
    <property type="entry name" value="DUF742 DOMAIN-CONTAINING PROTEIN"/>
    <property type="match status" value="1"/>
</dbReference>
<feature type="compositionally biased region" description="Basic and acidic residues" evidence="1">
    <location>
        <begin position="106"/>
        <end position="120"/>
    </location>
</feature>
<evidence type="ECO:0000256" key="1">
    <source>
        <dbReference type="SAM" id="MobiDB-lite"/>
    </source>
</evidence>
<feature type="region of interest" description="Disordered" evidence="1">
    <location>
        <begin position="1"/>
        <end position="178"/>
    </location>
</feature>
<keyword evidence="3" id="KW-1185">Reference proteome</keyword>
<evidence type="ECO:0000313" key="2">
    <source>
        <dbReference type="EMBL" id="MBB5067150.1"/>
    </source>
</evidence>
<organism evidence="2 3">
    <name type="scientific">Saccharopolyspora gloriosae</name>
    <dbReference type="NCBI Taxonomy" id="455344"/>
    <lineage>
        <taxon>Bacteria</taxon>
        <taxon>Bacillati</taxon>
        <taxon>Actinomycetota</taxon>
        <taxon>Actinomycetes</taxon>
        <taxon>Pseudonocardiales</taxon>
        <taxon>Pseudonocardiaceae</taxon>
        <taxon>Saccharopolyspora</taxon>
    </lineage>
</organism>
<dbReference type="RefSeq" id="WP_246456651.1">
    <property type="nucleotide sequence ID" value="NZ_JACHIV010000001.1"/>
</dbReference>
<dbReference type="InterPro" id="IPR007995">
    <property type="entry name" value="DUF742"/>
</dbReference>
<dbReference type="AlphaFoldDB" id="A0A840N583"/>
<dbReference type="EMBL" id="JACHIV010000001">
    <property type="protein sequence ID" value="MBB5067150.1"/>
    <property type="molecule type" value="Genomic_DNA"/>
</dbReference>